<dbReference type="Proteomes" id="UP000029488">
    <property type="component" value="Plasmid pLMP1046"/>
</dbReference>
<keyword evidence="1" id="KW-1133">Transmembrane helix</keyword>
<organism evidence="2 3">
    <name type="scientific">Ligilactobacillus salivarius</name>
    <dbReference type="NCBI Taxonomy" id="1624"/>
    <lineage>
        <taxon>Bacteria</taxon>
        <taxon>Bacillati</taxon>
        <taxon>Bacillota</taxon>
        <taxon>Bacilli</taxon>
        <taxon>Lactobacillales</taxon>
        <taxon>Lactobacillaceae</taxon>
        <taxon>Ligilactobacillus</taxon>
    </lineage>
</organism>
<keyword evidence="1" id="KW-0812">Transmembrane</keyword>
<name>A0A089QJE7_9LACO</name>
<evidence type="ECO:0000313" key="2">
    <source>
        <dbReference type="EMBL" id="AIR11878.1"/>
    </source>
</evidence>
<evidence type="ECO:0000256" key="1">
    <source>
        <dbReference type="SAM" id="Phobius"/>
    </source>
</evidence>
<accession>A0A089QJE7</accession>
<proteinExistence type="predicted"/>
<keyword evidence="1" id="KW-0472">Membrane</keyword>
<gene>
    <name evidence="2" type="ORF">LSJ_4101</name>
</gene>
<protein>
    <submittedName>
        <fullName evidence="2">Uncharacterized protein</fullName>
    </submittedName>
</protein>
<reference evidence="2 3" key="1">
    <citation type="journal article" date="2014" name="BMC Genomics">
        <title>Unusual genome complexity in Lactobacillus salivarius JCM1046.</title>
        <authorList>
            <person name="Raftis E.J."/>
            <person name="Forde B.M."/>
            <person name="Claesson M.J."/>
            <person name="O'Toole P.W."/>
        </authorList>
    </citation>
    <scope>NUCLEOTIDE SEQUENCE [LARGE SCALE GENOMIC DNA]</scope>
    <source>
        <strain evidence="2 3">JCM1046</strain>
        <plasmid evidence="2 3">pLMP1046</plasmid>
    </source>
</reference>
<dbReference type="KEGG" id="lsj:LSJ_4101"/>
<geneLocation type="plasmid" evidence="2 3">
    <name>pLMP1046</name>
</geneLocation>
<feature type="transmembrane region" description="Helical" evidence="1">
    <location>
        <begin position="35"/>
        <end position="53"/>
    </location>
</feature>
<sequence length="77" mass="9231">MVTVSAFMVPIVHFCKCLADAMFYLWIAYVIFNRLLASFGITPYITISAVKAWQKLRKFLRDERIRQSKRRHKKNRH</sequence>
<dbReference type="AlphaFoldDB" id="A0A089QJE7"/>
<dbReference type="EMBL" id="CP007649">
    <property type="protein sequence ID" value="AIR11878.1"/>
    <property type="molecule type" value="Genomic_DNA"/>
</dbReference>
<keyword evidence="2" id="KW-0614">Plasmid</keyword>
<evidence type="ECO:0000313" key="3">
    <source>
        <dbReference type="Proteomes" id="UP000029488"/>
    </source>
</evidence>